<reference evidence="6" key="1">
    <citation type="submission" date="2020-10" db="EMBL/GenBank/DDBJ databases">
        <title>Microbiome of the Black Sea water column analyzed by genome centric metagenomics.</title>
        <authorList>
            <person name="Cabello-Yeves P.J."/>
            <person name="Callieri C."/>
            <person name="Picazo A."/>
            <person name="Mehrshad M."/>
            <person name="Haro-Moreno J.M."/>
            <person name="Roda-Garcia J."/>
            <person name="Dzembekova N."/>
            <person name="Slabakova V."/>
            <person name="Slabakova N."/>
            <person name="Moncheva S."/>
            <person name="Rodriguez-Valera F."/>
        </authorList>
    </citation>
    <scope>NUCLEOTIDE SEQUENCE</scope>
    <source>
        <strain evidence="6">BS307-5m-G50</strain>
    </source>
</reference>
<keyword evidence="2 4" id="KW-0472">Membrane</keyword>
<dbReference type="AlphaFoldDB" id="A0A937I4M5"/>
<dbReference type="InterPro" id="IPR011047">
    <property type="entry name" value="Quinoprotein_ADH-like_sf"/>
</dbReference>
<accession>A0A937I4M5</accession>
<keyword evidence="1 4" id="KW-0732">Signal</keyword>
<dbReference type="Pfam" id="PF13360">
    <property type="entry name" value="PQQ_2"/>
    <property type="match status" value="1"/>
</dbReference>
<evidence type="ECO:0000313" key="6">
    <source>
        <dbReference type="EMBL" id="MBL6818086.1"/>
    </source>
</evidence>
<feature type="domain" description="Pyrrolo-quinoline quinone repeat" evidence="5">
    <location>
        <begin position="90"/>
        <end position="304"/>
    </location>
</feature>
<dbReference type="PANTHER" id="PTHR34512">
    <property type="entry name" value="CELL SURFACE PROTEIN"/>
    <property type="match status" value="1"/>
</dbReference>
<comment type="similarity">
    <text evidence="4">Belongs to the BamB family.</text>
</comment>
<comment type="subcellular location">
    <subcellularLocation>
        <location evidence="4">Cell outer membrane</location>
        <topology evidence="4">Lipid-anchor</topology>
    </subcellularLocation>
</comment>
<dbReference type="GO" id="GO:0043165">
    <property type="term" value="P:Gram-negative-bacterium-type cell outer membrane assembly"/>
    <property type="evidence" value="ECO:0007669"/>
    <property type="project" value="UniProtKB-UniRule"/>
</dbReference>
<keyword evidence="3 4" id="KW-0998">Cell outer membrane</keyword>
<comment type="caution">
    <text evidence="6">The sequence shown here is derived from an EMBL/GenBank/DDBJ whole genome shotgun (WGS) entry which is preliminary data.</text>
</comment>
<evidence type="ECO:0000259" key="5">
    <source>
        <dbReference type="Pfam" id="PF13360"/>
    </source>
</evidence>
<dbReference type="Gene3D" id="2.130.10.10">
    <property type="entry name" value="YVTN repeat-like/Quinoprotein amine dehydrogenase"/>
    <property type="match status" value="1"/>
</dbReference>
<dbReference type="InterPro" id="IPR017687">
    <property type="entry name" value="BamB"/>
</dbReference>
<comment type="subunit">
    <text evidence="4">Part of the Bam complex.</text>
</comment>
<dbReference type="InterPro" id="IPR015943">
    <property type="entry name" value="WD40/YVTN_repeat-like_dom_sf"/>
</dbReference>
<evidence type="ECO:0000256" key="2">
    <source>
        <dbReference type="ARBA" id="ARBA00023136"/>
    </source>
</evidence>
<evidence type="ECO:0000256" key="1">
    <source>
        <dbReference type="ARBA" id="ARBA00022729"/>
    </source>
</evidence>
<dbReference type="EMBL" id="JADHQD010000006">
    <property type="protein sequence ID" value="MBL6818086.1"/>
    <property type="molecule type" value="Genomic_DNA"/>
</dbReference>
<dbReference type="PROSITE" id="PS51257">
    <property type="entry name" value="PROKAR_LIPOPROTEIN"/>
    <property type="match status" value="1"/>
</dbReference>
<proteinExistence type="inferred from homology"/>
<evidence type="ECO:0000256" key="4">
    <source>
        <dbReference type="HAMAP-Rule" id="MF_00923"/>
    </source>
</evidence>
<dbReference type="NCBIfam" id="TIGR03300">
    <property type="entry name" value="assembly_YfgL"/>
    <property type="match status" value="1"/>
</dbReference>
<dbReference type="InterPro" id="IPR018391">
    <property type="entry name" value="PQQ_b-propeller_rpt"/>
</dbReference>
<dbReference type="PANTHER" id="PTHR34512:SF30">
    <property type="entry name" value="OUTER MEMBRANE PROTEIN ASSEMBLY FACTOR BAMB"/>
    <property type="match status" value="1"/>
</dbReference>
<keyword evidence="4" id="KW-0564">Palmitate</keyword>
<dbReference type="GO" id="GO:0051205">
    <property type="term" value="P:protein insertion into membrane"/>
    <property type="evidence" value="ECO:0007669"/>
    <property type="project" value="UniProtKB-UniRule"/>
</dbReference>
<dbReference type="InterPro" id="IPR002372">
    <property type="entry name" value="PQQ_rpt_dom"/>
</dbReference>
<dbReference type="SMART" id="SM00564">
    <property type="entry name" value="PQQ"/>
    <property type="match status" value="6"/>
</dbReference>
<name>A0A937I4M5_9GAMM</name>
<dbReference type="Proteomes" id="UP000711391">
    <property type="component" value="Unassembled WGS sequence"/>
</dbReference>
<gene>
    <name evidence="4 6" type="primary">bamB</name>
    <name evidence="6" type="ORF">ISQ64_01620</name>
</gene>
<dbReference type="HAMAP" id="MF_00923">
    <property type="entry name" value="OM_assembly_BamB"/>
    <property type="match status" value="1"/>
</dbReference>
<evidence type="ECO:0000313" key="7">
    <source>
        <dbReference type="Proteomes" id="UP000711391"/>
    </source>
</evidence>
<dbReference type="SUPFAM" id="SSF50998">
    <property type="entry name" value="Quinoprotein alcohol dehydrogenase-like"/>
    <property type="match status" value="1"/>
</dbReference>
<organism evidence="6 7">
    <name type="scientific">SAR86 cluster bacterium</name>
    <dbReference type="NCBI Taxonomy" id="2030880"/>
    <lineage>
        <taxon>Bacteria</taxon>
        <taxon>Pseudomonadati</taxon>
        <taxon>Pseudomonadota</taxon>
        <taxon>Gammaproteobacteria</taxon>
        <taxon>SAR86 cluster</taxon>
    </lineage>
</organism>
<evidence type="ECO:0000256" key="3">
    <source>
        <dbReference type="ARBA" id="ARBA00023237"/>
    </source>
</evidence>
<dbReference type="GO" id="GO:0009279">
    <property type="term" value="C:cell outer membrane"/>
    <property type="evidence" value="ECO:0007669"/>
    <property type="project" value="UniProtKB-SubCell"/>
</dbReference>
<protein>
    <recommendedName>
        <fullName evidence="4">Outer membrane protein assembly factor BamB</fullName>
    </recommendedName>
</protein>
<comment type="function">
    <text evidence="4">Part of the outer membrane protein assembly complex, which is involved in assembly and insertion of beta-barrel proteins into the outer membrane.</text>
</comment>
<sequence>MNRIQNISKAYMKLFGIFSIFIFITSCSSLSSLRFWENNEIDPDEPRPLLSVSSSKNISSNWNVKFNGNNSLGNFLPSFSAGSIYFADAEGSIKSIDIDTGKTNWTKQFTELASGTASGFGALVVADVDGNVILLNQEDGSKIWEVNVKGEVLAPTVIDAKLIIVKTGSGELLALDKLNGDVVWSYRSKLPALTIRGSSSPVVDGGQVYVSFDNGRLVVFDIETGFPLWDGAISYVKGSSELENLIDSDANPVVDAGYVYTTNYQGNLNIFDIAQKRSVWESEVSSFFSPVLLKGMMIVVESDSGMKSIFTKTLEDSWNSDEYLNRELSNPISFNGNIIVGDFEGYVHVIDPLNGKTLGRKKISKNPIKRLISRSKNFYAVDEEFNLFSLSI</sequence>
<keyword evidence="4" id="KW-0449">Lipoprotein</keyword>